<comment type="caution">
    <text evidence="2">The sequence shown here is derived from an EMBL/GenBank/DDBJ whole genome shotgun (WGS) entry which is preliminary data.</text>
</comment>
<dbReference type="EMBL" id="RCVZ01000024">
    <property type="protein sequence ID" value="RLQ91114.1"/>
    <property type="molecule type" value="Genomic_DNA"/>
</dbReference>
<gene>
    <name evidence="2" type="ORF">D9X91_21120</name>
</gene>
<name>A0A3L7JL33_9BACI</name>
<evidence type="ECO:0000313" key="3">
    <source>
        <dbReference type="Proteomes" id="UP000276770"/>
    </source>
</evidence>
<organism evidence="2 3">
    <name type="scientific">Falsibacillus albus</name>
    <dbReference type="NCBI Taxonomy" id="2478915"/>
    <lineage>
        <taxon>Bacteria</taxon>
        <taxon>Bacillati</taxon>
        <taxon>Bacillota</taxon>
        <taxon>Bacilli</taxon>
        <taxon>Bacillales</taxon>
        <taxon>Bacillaceae</taxon>
        <taxon>Falsibacillus</taxon>
    </lineage>
</organism>
<evidence type="ECO:0000256" key="1">
    <source>
        <dbReference type="SAM" id="MobiDB-lite"/>
    </source>
</evidence>
<sequence length="84" mass="9680">MMEKSLIVRETASANAPRHRYDPMKPANLSVWKADTAEIQLQTAIFFETWESVNNKMMKNHHMMLVGAEISHGIPSKSKIQRNR</sequence>
<dbReference type="Proteomes" id="UP000276770">
    <property type="component" value="Unassembled WGS sequence"/>
</dbReference>
<keyword evidence="3" id="KW-1185">Reference proteome</keyword>
<reference evidence="2 3" key="1">
    <citation type="submission" date="2018-10" db="EMBL/GenBank/DDBJ databases">
        <title>Falsibacillus sp. genome draft.</title>
        <authorList>
            <person name="Shi S."/>
        </authorList>
    </citation>
    <scope>NUCLEOTIDE SEQUENCE [LARGE SCALE GENOMIC DNA]</scope>
    <source>
        <strain evidence="2 3">GY 10110</strain>
    </source>
</reference>
<evidence type="ECO:0000313" key="2">
    <source>
        <dbReference type="EMBL" id="RLQ91114.1"/>
    </source>
</evidence>
<dbReference type="AlphaFoldDB" id="A0A3L7JL33"/>
<accession>A0A3L7JL33</accession>
<proteinExistence type="predicted"/>
<feature type="region of interest" description="Disordered" evidence="1">
    <location>
        <begin position="1"/>
        <end position="20"/>
    </location>
</feature>
<protein>
    <submittedName>
        <fullName evidence="2">Uncharacterized protein</fullName>
    </submittedName>
</protein>